<dbReference type="VEuPathDB" id="VectorBase:ISCP_035913"/>
<accession>B7PZ86</accession>
<dbReference type="AlphaFoldDB" id="B7PZ86"/>
<dbReference type="InParanoid" id="B7PZ86"/>
<dbReference type="EMBL" id="ABJB010016382">
    <property type="status" value="NOT_ANNOTATED_CDS"/>
    <property type="molecule type" value="Genomic_DNA"/>
</dbReference>
<dbReference type="VEuPathDB" id="VectorBase:ISCW020067"/>
<dbReference type="InterPro" id="IPR003599">
    <property type="entry name" value="Ig_sub"/>
</dbReference>
<dbReference type="InterPro" id="IPR013106">
    <property type="entry name" value="Ig_V-set"/>
</dbReference>
<sequence length="116" mass="13105">MPNNGREHNVTGFVGQWAVLPCEVDEASCGRVYFITWTKNVSEDWQRVYLFSETVNRVMGPLSEPHRATFHPGNASAHLRIQPLTVEDEGTYKCDVTYVQGKCPSLSFTRLQTLDA</sequence>
<evidence type="ECO:0000313" key="3">
    <source>
        <dbReference type="EnsemblMetazoa" id="ISCW020067-PA"/>
    </source>
</evidence>
<reference evidence="2 4" key="1">
    <citation type="submission" date="2008-03" db="EMBL/GenBank/DDBJ databases">
        <title>Annotation of Ixodes scapularis.</title>
        <authorList>
            <consortium name="Ixodes scapularis Genome Project Consortium"/>
            <person name="Caler E."/>
            <person name="Hannick L.I."/>
            <person name="Bidwell S."/>
            <person name="Joardar V."/>
            <person name="Thiagarajan M."/>
            <person name="Amedeo P."/>
            <person name="Galinsky K.J."/>
            <person name="Schobel S."/>
            <person name="Inman J."/>
            <person name="Hostetler J."/>
            <person name="Miller J."/>
            <person name="Hammond M."/>
            <person name="Megy K."/>
            <person name="Lawson D."/>
            <person name="Kodira C."/>
            <person name="Sutton G."/>
            <person name="Meyer J."/>
            <person name="Hill C.A."/>
            <person name="Birren B."/>
            <person name="Nene V."/>
            <person name="Collins F."/>
            <person name="Alarcon-Chaidez F."/>
            <person name="Wikel S."/>
            <person name="Strausberg R."/>
        </authorList>
    </citation>
    <scope>NUCLEOTIDE SEQUENCE [LARGE SCALE GENOMIC DNA]</scope>
    <source>
        <strain evidence="4">Wikel</strain>
        <strain evidence="2">Wikel colony</strain>
    </source>
</reference>
<name>B7PZ86_IXOSC</name>
<keyword evidence="4" id="KW-1185">Reference proteome</keyword>
<gene>
    <name evidence="2" type="ORF">IscW_ISCW020067</name>
</gene>
<dbReference type="HOGENOM" id="CLU_2099555_0_0_1"/>
<dbReference type="Proteomes" id="UP000001555">
    <property type="component" value="Unassembled WGS sequence"/>
</dbReference>
<evidence type="ECO:0000313" key="4">
    <source>
        <dbReference type="Proteomes" id="UP000001555"/>
    </source>
</evidence>
<feature type="domain" description="Ig-like" evidence="1">
    <location>
        <begin position="15"/>
        <end position="109"/>
    </location>
</feature>
<dbReference type="PROSITE" id="PS50835">
    <property type="entry name" value="IG_LIKE"/>
    <property type="match status" value="1"/>
</dbReference>
<dbReference type="SMART" id="SM00409">
    <property type="entry name" value="IG"/>
    <property type="match status" value="1"/>
</dbReference>
<reference evidence="3" key="2">
    <citation type="submission" date="2020-05" db="UniProtKB">
        <authorList>
            <consortium name="EnsemblMetazoa"/>
        </authorList>
    </citation>
    <scope>IDENTIFICATION</scope>
    <source>
        <strain evidence="3">wikel</strain>
    </source>
</reference>
<evidence type="ECO:0000313" key="2">
    <source>
        <dbReference type="EMBL" id="EEC11908.1"/>
    </source>
</evidence>
<protein>
    <recommendedName>
        <fullName evidence="1">Ig-like domain-containing protein</fullName>
    </recommendedName>
</protein>
<organism>
    <name type="scientific">Ixodes scapularis</name>
    <name type="common">Black-legged tick</name>
    <name type="synonym">Deer tick</name>
    <dbReference type="NCBI Taxonomy" id="6945"/>
    <lineage>
        <taxon>Eukaryota</taxon>
        <taxon>Metazoa</taxon>
        <taxon>Ecdysozoa</taxon>
        <taxon>Arthropoda</taxon>
        <taxon>Chelicerata</taxon>
        <taxon>Arachnida</taxon>
        <taxon>Acari</taxon>
        <taxon>Parasitiformes</taxon>
        <taxon>Ixodida</taxon>
        <taxon>Ixodoidea</taxon>
        <taxon>Ixodidae</taxon>
        <taxon>Ixodinae</taxon>
        <taxon>Ixodes</taxon>
    </lineage>
</organism>
<dbReference type="Gene3D" id="2.60.40.10">
    <property type="entry name" value="Immunoglobulins"/>
    <property type="match status" value="1"/>
</dbReference>
<proteinExistence type="predicted"/>
<dbReference type="SUPFAM" id="SSF48726">
    <property type="entry name" value="Immunoglobulin"/>
    <property type="match status" value="1"/>
</dbReference>
<dbReference type="EMBL" id="DS825122">
    <property type="protein sequence ID" value="EEC11908.1"/>
    <property type="molecule type" value="Genomic_DNA"/>
</dbReference>
<dbReference type="Pfam" id="PF07686">
    <property type="entry name" value="V-set"/>
    <property type="match status" value="1"/>
</dbReference>
<evidence type="ECO:0000259" key="1">
    <source>
        <dbReference type="PROSITE" id="PS50835"/>
    </source>
</evidence>
<dbReference type="InterPro" id="IPR007110">
    <property type="entry name" value="Ig-like_dom"/>
</dbReference>
<dbReference type="OrthoDB" id="6106100at2759"/>
<dbReference type="VEuPathDB" id="VectorBase:ISCI020067"/>
<dbReference type="InterPro" id="IPR013783">
    <property type="entry name" value="Ig-like_fold"/>
</dbReference>
<dbReference type="EnsemblMetazoa" id="ISCW020067-RA">
    <property type="protein sequence ID" value="ISCW020067-PA"/>
    <property type="gene ID" value="ISCW020067"/>
</dbReference>
<dbReference type="InterPro" id="IPR036179">
    <property type="entry name" value="Ig-like_dom_sf"/>
</dbReference>
<dbReference type="PaxDb" id="6945-B7PZ86"/>